<gene>
    <name evidence="2" type="primary">rutD</name>
    <name evidence="4" type="ORF">B5V03_10135</name>
</gene>
<comment type="catalytic activity">
    <reaction evidence="2">
        <text>carbamate + 2 H(+) = NH4(+) + CO2</text>
        <dbReference type="Rhea" id="RHEA:15649"/>
        <dbReference type="ChEBI" id="CHEBI:13941"/>
        <dbReference type="ChEBI" id="CHEBI:15378"/>
        <dbReference type="ChEBI" id="CHEBI:16526"/>
        <dbReference type="ChEBI" id="CHEBI:28938"/>
    </reaction>
</comment>
<evidence type="ECO:0000256" key="1">
    <source>
        <dbReference type="ARBA" id="ARBA00022801"/>
    </source>
</evidence>
<protein>
    <recommendedName>
        <fullName evidence="2">Putative carbamate hydrolase RutD</fullName>
        <ecNumber evidence="2">3.5.1.-</ecNumber>
    </recommendedName>
    <alternativeName>
        <fullName evidence="2">Aminohydrolase</fullName>
    </alternativeName>
</protein>
<evidence type="ECO:0000313" key="5">
    <source>
        <dbReference type="Proteomes" id="UP000290819"/>
    </source>
</evidence>
<keyword evidence="5" id="KW-1185">Reference proteome</keyword>
<dbReference type="GO" id="GO:0016811">
    <property type="term" value="F:hydrolase activity, acting on carbon-nitrogen (but not peptide) bonds, in linear amides"/>
    <property type="evidence" value="ECO:0007669"/>
    <property type="project" value="InterPro"/>
</dbReference>
<dbReference type="PANTHER" id="PTHR43433">
    <property type="entry name" value="HYDROLASE, ALPHA/BETA FOLD FAMILY PROTEIN"/>
    <property type="match status" value="1"/>
</dbReference>
<comment type="function">
    <text evidence="2">Involved in pyrimidine catabolism. May facilitate the hydrolysis of carbamate, a reaction that can also occur spontaneously.</text>
</comment>
<proteinExistence type="inferred from homology"/>
<dbReference type="EC" id="3.5.1.-" evidence="2"/>
<dbReference type="EMBL" id="MZXW01000016">
    <property type="protein sequence ID" value="RXT48319.1"/>
    <property type="molecule type" value="Genomic_DNA"/>
</dbReference>
<evidence type="ECO:0000256" key="2">
    <source>
        <dbReference type="HAMAP-Rule" id="MF_00832"/>
    </source>
</evidence>
<dbReference type="Gene3D" id="3.40.50.1820">
    <property type="entry name" value="alpha/beta hydrolase"/>
    <property type="match status" value="1"/>
</dbReference>
<reference evidence="4 5" key="1">
    <citation type="submission" date="2017-03" db="EMBL/GenBank/DDBJ databases">
        <authorList>
            <person name="Safronova V.I."/>
            <person name="Sazanova A.L."/>
            <person name="Chirak E.R."/>
        </authorList>
    </citation>
    <scope>NUCLEOTIDE SEQUENCE [LARGE SCALE GENOMIC DNA]</scope>
    <source>
        <strain evidence="4 5">Opo-243</strain>
    </source>
</reference>
<feature type="domain" description="AB hydrolase-1" evidence="3">
    <location>
        <begin position="21"/>
        <end position="242"/>
    </location>
</feature>
<evidence type="ECO:0000313" key="4">
    <source>
        <dbReference type="EMBL" id="RXT48319.1"/>
    </source>
</evidence>
<dbReference type="InterPro" id="IPR029058">
    <property type="entry name" value="AB_hydrolase_fold"/>
</dbReference>
<comment type="similarity">
    <text evidence="2">Belongs to the AB hydrolase superfamily. Hydrolase RutD family.</text>
</comment>
<dbReference type="SUPFAM" id="SSF53474">
    <property type="entry name" value="alpha/beta-Hydrolases"/>
    <property type="match status" value="1"/>
</dbReference>
<sequence length="263" mass="28819">MAFARGKDAEIYYEVHGHGTPVLLSAGMGGSGSFWALQLEALAARHQVILYDHVGTGRSAAGSRSIAGMADDITSVLDHANVDAAHVVGHAIGGIVGIELALRHPRRLRSLTVVNGWGRADPFLRRCFEIRKALLNQSGPQAYVRAQPLFLYPPQWISENIAHLDAEEEKILKYFPSVATMNQRIDMFLAFEGGRRLREINVPTLLSSAKDDALVPAYLSRELASVIPGARVHEVDWGAHAFSVVTPKIFNDTLLDFCKAVDR</sequence>
<dbReference type="NCBIfam" id="TIGR03611">
    <property type="entry name" value="RutD"/>
    <property type="match status" value="1"/>
</dbReference>
<dbReference type="InterPro" id="IPR019913">
    <property type="entry name" value="Pyrimidine_utilisation_RutD"/>
</dbReference>
<dbReference type="Pfam" id="PF00561">
    <property type="entry name" value="Abhydrolase_1"/>
    <property type="match status" value="1"/>
</dbReference>
<dbReference type="InterPro" id="IPR000073">
    <property type="entry name" value="AB_hydrolase_1"/>
</dbReference>
<keyword evidence="1 2" id="KW-0378">Hydrolase</keyword>
<dbReference type="GO" id="GO:0006212">
    <property type="term" value="P:uracil catabolic process"/>
    <property type="evidence" value="ECO:0007669"/>
    <property type="project" value="UniProtKB-UniRule"/>
</dbReference>
<dbReference type="PANTHER" id="PTHR43433:SF5">
    <property type="entry name" value="AB HYDROLASE-1 DOMAIN-CONTAINING PROTEIN"/>
    <property type="match status" value="1"/>
</dbReference>
<dbReference type="Proteomes" id="UP000290819">
    <property type="component" value="Unassembled WGS sequence"/>
</dbReference>
<dbReference type="RefSeq" id="WP_129269759.1">
    <property type="nucleotide sequence ID" value="NZ_MZXW01000016.1"/>
</dbReference>
<comment type="caution">
    <text evidence="4">The sequence shown here is derived from an EMBL/GenBank/DDBJ whole genome shotgun (WGS) entry which is preliminary data.</text>
</comment>
<dbReference type="OrthoDB" id="9804723at2"/>
<dbReference type="PRINTS" id="PR00111">
    <property type="entry name" value="ABHYDROLASE"/>
</dbReference>
<accession>A0A4V1P6P4</accession>
<dbReference type="AlphaFoldDB" id="A0A4V1P6P4"/>
<evidence type="ECO:0000259" key="3">
    <source>
        <dbReference type="Pfam" id="PF00561"/>
    </source>
</evidence>
<organism evidence="4 5">
    <name type="scientific">Bradyrhizobium betae</name>
    <dbReference type="NCBI Taxonomy" id="244734"/>
    <lineage>
        <taxon>Bacteria</taxon>
        <taxon>Pseudomonadati</taxon>
        <taxon>Pseudomonadota</taxon>
        <taxon>Alphaproteobacteria</taxon>
        <taxon>Hyphomicrobiales</taxon>
        <taxon>Nitrobacteraceae</taxon>
        <taxon>Bradyrhizobium</taxon>
    </lineage>
</organism>
<dbReference type="GO" id="GO:0019740">
    <property type="term" value="P:nitrogen utilization"/>
    <property type="evidence" value="ECO:0007669"/>
    <property type="project" value="UniProtKB-UniRule"/>
</dbReference>
<name>A0A4V1P6P4_9BRAD</name>
<dbReference type="InterPro" id="IPR050471">
    <property type="entry name" value="AB_hydrolase"/>
</dbReference>
<dbReference type="HAMAP" id="MF_00832">
    <property type="entry name" value="RutD"/>
    <property type="match status" value="1"/>
</dbReference>